<evidence type="ECO:0000313" key="4">
    <source>
        <dbReference type="EMBL" id="RSK29942.1"/>
    </source>
</evidence>
<dbReference type="InterPro" id="IPR002941">
    <property type="entry name" value="DNA_methylase_N4/N6"/>
</dbReference>
<dbReference type="EMBL" id="RWIS01000011">
    <property type="protein sequence ID" value="RSK29942.1"/>
    <property type="molecule type" value="Genomic_DNA"/>
</dbReference>
<evidence type="ECO:0000256" key="2">
    <source>
        <dbReference type="ARBA" id="ARBA00022679"/>
    </source>
</evidence>
<dbReference type="AlphaFoldDB" id="A0A3R9MFP2"/>
<dbReference type="SUPFAM" id="SSF53335">
    <property type="entry name" value="S-adenosyl-L-methionine-dependent methyltransferases"/>
    <property type="match status" value="1"/>
</dbReference>
<comment type="caution">
    <text evidence="4">The sequence shown here is derived from an EMBL/GenBank/DDBJ whole genome shotgun (WGS) entry which is preliminary data.</text>
</comment>
<dbReference type="InterPro" id="IPR029063">
    <property type="entry name" value="SAM-dependent_MTases_sf"/>
</dbReference>
<dbReference type="GO" id="GO:0008170">
    <property type="term" value="F:N-methyltransferase activity"/>
    <property type="evidence" value="ECO:0007669"/>
    <property type="project" value="InterPro"/>
</dbReference>
<organism evidence="4 5">
    <name type="scientific">Hymenobacter metallilatus</name>
    <dbReference type="NCBI Taxonomy" id="2493666"/>
    <lineage>
        <taxon>Bacteria</taxon>
        <taxon>Pseudomonadati</taxon>
        <taxon>Bacteroidota</taxon>
        <taxon>Cytophagia</taxon>
        <taxon>Cytophagales</taxon>
        <taxon>Hymenobacteraceae</taxon>
        <taxon>Hymenobacter</taxon>
    </lineage>
</organism>
<evidence type="ECO:0000259" key="3">
    <source>
        <dbReference type="Pfam" id="PF01555"/>
    </source>
</evidence>
<feature type="domain" description="DNA methylase N-4/N-6" evidence="3">
    <location>
        <begin position="34"/>
        <end position="272"/>
    </location>
</feature>
<gene>
    <name evidence="4" type="ORF">EI290_16190</name>
</gene>
<evidence type="ECO:0000313" key="5">
    <source>
        <dbReference type="Proteomes" id="UP000280066"/>
    </source>
</evidence>
<dbReference type="Proteomes" id="UP000280066">
    <property type="component" value="Unassembled WGS sequence"/>
</dbReference>
<reference evidence="4 5" key="1">
    <citation type="submission" date="2018-12" db="EMBL/GenBank/DDBJ databases">
        <authorList>
            <person name="Feng G."/>
            <person name="Zhu H."/>
        </authorList>
    </citation>
    <scope>NUCLEOTIDE SEQUENCE [LARGE SCALE GENOMIC DNA]</scope>
    <source>
        <strain evidence="4 5">9PBR-2</strain>
    </source>
</reference>
<keyword evidence="1 4" id="KW-0489">Methyltransferase</keyword>
<sequence length="305" mass="35081">MSHTPTPVVERGSNFDFYLGDCCEQMRHIADESIHFSIFSPPFAELYVYSGLTADMGNSANYEQFREHFRFLVPELHRTLLPGRLVAVHCMDLPIQKGKEGFIGLRDFSGAIREEFEAAGFIYHDRITIWKDPVVEMQRTKSLGLLHKQLKKDSAMSRTGIPDYLLVFRKRGDNPLPIRQTVAVDTWQKWASPVWFDINYSKTLQREPAREQQDEKHICPLQLETIERAIALWSNPGETVLTPFGGIGSEGYQALKMNRRAVLIELKESYWRVGVRNCQAAEDDKRQMTIWDLMEGADEARKQAA</sequence>
<dbReference type="Gene3D" id="3.40.50.150">
    <property type="entry name" value="Vaccinia Virus protein VP39"/>
    <property type="match status" value="1"/>
</dbReference>
<protein>
    <submittedName>
        <fullName evidence="4">Site-specific DNA-methyltransferase</fullName>
    </submittedName>
</protein>
<keyword evidence="5" id="KW-1185">Reference proteome</keyword>
<keyword evidence="2 4" id="KW-0808">Transferase</keyword>
<accession>A0A3R9MFP2</accession>
<dbReference type="OrthoDB" id="1273118at2"/>
<evidence type="ECO:0000256" key="1">
    <source>
        <dbReference type="ARBA" id="ARBA00022603"/>
    </source>
</evidence>
<name>A0A3R9MFP2_9BACT</name>
<dbReference type="GO" id="GO:0003677">
    <property type="term" value="F:DNA binding"/>
    <property type="evidence" value="ECO:0007669"/>
    <property type="project" value="InterPro"/>
</dbReference>
<dbReference type="Pfam" id="PF01555">
    <property type="entry name" value="N6_N4_Mtase"/>
    <property type="match status" value="1"/>
</dbReference>
<dbReference type="GO" id="GO:0032259">
    <property type="term" value="P:methylation"/>
    <property type="evidence" value="ECO:0007669"/>
    <property type="project" value="UniProtKB-KW"/>
</dbReference>
<proteinExistence type="predicted"/>